<keyword evidence="2" id="KW-1185">Reference proteome</keyword>
<reference evidence="1 2" key="1">
    <citation type="submission" date="2020-03" db="EMBL/GenBank/DDBJ databases">
        <title>Sphingomonas sp. nov., isolated from fish.</title>
        <authorList>
            <person name="Hyun D.-W."/>
            <person name="Bae J.-W."/>
        </authorList>
    </citation>
    <scope>NUCLEOTIDE SEQUENCE [LARGE SCALE GENOMIC DNA]</scope>
    <source>
        <strain evidence="1 2">HDW15C</strain>
    </source>
</reference>
<sequence length="118" mass="12241">MLNLLPDTAFQPSPEPAPEPVLRLASLHNALRAVDDFGGGPASDFDVDAGAQGWQRASAPARRCFDRRSATLVGVASAGLEAISAHRESSGAINPAAIDALAEELRAGLEGLEALLVR</sequence>
<dbReference type="EMBL" id="CP049871">
    <property type="protein sequence ID" value="QIL03119.1"/>
    <property type="molecule type" value="Genomic_DNA"/>
</dbReference>
<evidence type="ECO:0000313" key="2">
    <source>
        <dbReference type="Proteomes" id="UP000502502"/>
    </source>
</evidence>
<organism evidence="1 2">
    <name type="scientific">Sphingomonas sinipercae</name>
    <dbReference type="NCBI Taxonomy" id="2714944"/>
    <lineage>
        <taxon>Bacteria</taxon>
        <taxon>Pseudomonadati</taxon>
        <taxon>Pseudomonadota</taxon>
        <taxon>Alphaproteobacteria</taxon>
        <taxon>Sphingomonadales</taxon>
        <taxon>Sphingomonadaceae</taxon>
        <taxon>Sphingomonas</taxon>
    </lineage>
</organism>
<gene>
    <name evidence="1" type="ORF">G7078_10235</name>
</gene>
<dbReference type="Proteomes" id="UP000502502">
    <property type="component" value="Chromosome"/>
</dbReference>
<proteinExistence type="predicted"/>
<dbReference type="AlphaFoldDB" id="A0A6G7ZQB6"/>
<accession>A0A6G7ZQB6</accession>
<name>A0A6G7ZQB6_9SPHN</name>
<protein>
    <submittedName>
        <fullName evidence="1">Uncharacterized protein</fullName>
    </submittedName>
</protein>
<dbReference type="KEGG" id="ssin:G7078_10235"/>
<dbReference type="RefSeq" id="WP_166095727.1">
    <property type="nucleotide sequence ID" value="NZ_CP049871.1"/>
</dbReference>
<evidence type="ECO:0000313" key="1">
    <source>
        <dbReference type="EMBL" id="QIL03119.1"/>
    </source>
</evidence>